<dbReference type="Gene3D" id="2.70.98.10">
    <property type="match status" value="1"/>
</dbReference>
<keyword evidence="1" id="KW-0732">Signal</keyword>
<feature type="chain" id="PRO_5025541000" evidence="1">
    <location>
        <begin position="26"/>
        <end position="764"/>
    </location>
</feature>
<proteinExistence type="predicted"/>
<keyword evidence="4" id="KW-0378">Hydrolase</keyword>
<evidence type="ECO:0000259" key="3">
    <source>
        <dbReference type="Pfam" id="PF17678"/>
    </source>
</evidence>
<dbReference type="Pfam" id="PF17678">
    <property type="entry name" value="Glyco_hydro_92N"/>
    <property type="match status" value="1"/>
</dbReference>
<dbReference type="InterPro" id="IPR041371">
    <property type="entry name" value="GH92_N"/>
</dbReference>
<dbReference type="InterPro" id="IPR005887">
    <property type="entry name" value="GH92_a_mannosidase_put"/>
</dbReference>
<dbReference type="SUPFAM" id="SSF48208">
    <property type="entry name" value="Six-hairpin glycosidases"/>
    <property type="match status" value="1"/>
</dbReference>
<evidence type="ECO:0000313" key="4">
    <source>
        <dbReference type="EMBL" id="NDV61571.1"/>
    </source>
</evidence>
<comment type="caution">
    <text evidence="4">The sequence shown here is derived from an EMBL/GenBank/DDBJ whole genome shotgun (WGS) entry which is preliminary data.</text>
</comment>
<evidence type="ECO:0000313" key="5">
    <source>
        <dbReference type="Proteomes" id="UP000478417"/>
    </source>
</evidence>
<dbReference type="FunFam" id="1.20.1610.10:FF:000001">
    <property type="entry name" value="Putative alpha-1,2-mannosidase"/>
    <property type="match status" value="1"/>
</dbReference>
<dbReference type="InterPro" id="IPR014718">
    <property type="entry name" value="GH-type_carb-bd"/>
</dbReference>
<gene>
    <name evidence="4" type="ORF">G0Q06_03830</name>
</gene>
<dbReference type="Gene3D" id="3.30.2080.10">
    <property type="entry name" value="GH92 mannosidase domain"/>
    <property type="match status" value="1"/>
</dbReference>
<feature type="signal peptide" evidence="1">
    <location>
        <begin position="1"/>
        <end position="25"/>
    </location>
</feature>
<dbReference type="GO" id="GO:0000224">
    <property type="term" value="F:peptide-N4-(N-acetyl-beta-glucosaminyl)asparagine amidase activity"/>
    <property type="evidence" value="ECO:0007669"/>
    <property type="project" value="TreeGrafter"/>
</dbReference>
<organism evidence="4 5">
    <name type="scientific">Oceanipulchritudo coccoides</name>
    <dbReference type="NCBI Taxonomy" id="2706888"/>
    <lineage>
        <taxon>Bacteria</taxon>
        <taxon>Pseudomonadati</taxon>
        <taxon>Verrucomicrobiota</taxon>
        <taxon>Opitutia</taxon>
        <taxon>Puniceicoccales</taxon>
        <taxon>Oceanipulchritudinaceae</taxon>
        <taxon>Oceanipulchritudo</taxon>
    </lineage>
</organism>
<dbReference type="Gene3D" id="1.20.1050.60">
    <property type="entry name" value="alpha-1,2-mannosidase"/>
    <property type="match status" value="1"/>
</dbReference>
<reference evidence="4 5" key="1">
    <citation type="submission" date="2020-02" db="EMBL/GenBank/DDBJ databases">
        <title>Albibacoteraceae fam. nov., the first described family within the subdivision 4 Verrucomicrobia.</title>
        <authorList>
            <person name="Xi F."/>
        </authorList>
    </citation>
    <scope>NUCLEOTIDE SEQUENCE [LARGE SCALE GENOMIC DNA]</scope>
    <source>
        <strain evidence="4 5">CK1056</strain>
    </source>
</reference>
<dbReference type="FunFam" id="3.30.2080.10:FF:000001">
    <property type="entry name" value="Alpha-1,2-mannosidase subfamily"/>
    <property type="match status" value="1"/>
</dbReference>
<dbReference type="InterPro" id="IPR012939">
    <property type="entry name" value="Glyco_hydro_92"/>
</dbReference>
<accession>A0A6B2LY70</accession>
<keyword evidence="5" id="KW-1185">Reference proteome</keyword>
<feature type="domain" description="Glycosyl hydrolase family 92" evidence="2">
    <location>
        <begin position="262"/>
        <end position="737"/>
    </location>
</feature>
<evidence type="ECO:0000256" key="1">
    <source>
        <dbReference type="SAM" id="SignalP"/>
    </source>
</evidence>
<dbReference type="PANTHER" id="PTHR12143">
    <property type="entry name" value="PEPTIDE N-GLYCANASE PNGASE -RELATED"/>
    <property type="match status" value="1"/>
</dbReference>
<dbReference type="GO" id="GO:0006516">
    <property type="term" value="P:glycoprotein catabolic process"/>
    <property type="evidence" value="ECO:0007669"/>
    <property type="project" value="TreeGrafter"/>
</dbReference>
<feature type="domain" description="Glycosyl hydrolase family 92 N-terminal" evidence="3">
    <location>
        <begin position="32"/>
        <end position="256"/>
    </location>
</feature>
<dbReference type="InterPro" id="IPR008928">
    <property type="entry name" value="6-hairpin_glycosidase_sf"/>
</dbReference>
<dbReference type="GO" id="GO:0030246">
    <property type="term" value="F:carbohydrate binding"/>
    <property type="evidence" value="ECO:0007669"/>
    <property type="project" value="InterPro"/>
</dbReference>
<dbReference type="AlphaFoldDB" id="A0A6B2LY70"/>
<dbReference type="GO" id="GO:0005829">
    <property type="term" value="C:cytosol"/>
    <property type="evidence" value="ECO:0007669"/>
    <property type="project" value="TreeGrafter"/>
</dbReference>
<name>A0A6B2LY70_9BACT</name>
<dbReference type="Gene3D" id="1.20.1610.10">
    <property type="entry name" value="alpha-1,2-mannosidases domains"/>
    <property type="match status" value="1"/>
</dbReference>
<sequence length="764" mass="86624">MKKNSLTIGWNLAALLLTFTSQAFAASYTSMVMPLMGTDSSREFSAGNVYPAISRPWGMNTWTPQTGEMGSGWIYTYDEMKIVGIKQTHQPSPWLRDYGQFSVMPVTGQKTFHEKERSSYFSHKAETALPHYYRVFLADHNTTVEMTPTDRAAFFRVTYPEANQSYLVIDAFDEGSYIKVLPEEAKVIGWSTKNAGGVAKNFKNYFVFAFDTPFIGSETWGGEVGKLEVEGEHVGAILQFESSKPETEVHFRVASSFIGFEQAERNLKEIHTSDFEELRDEGRQSWDDLLGRFKVEGTDDQKRLFYTCLYRSTLFPRKFYEIDEAGEVMHYSPNAGLVEPGYYFTDTGFWDTFRSLFPLLNTFFPSMNAIMTEGLENCYNESGWLPEWATPGHRNCMVGNNSTSIVADAWLSGIRGNFSIERLYEAMLKGANDQGPVESVGRKGWEDYNALGYVSRQSAKESAARTLEYAFNDWSIWQLAKSLNRPKEEIDLYAARSQNYRNLFSSEHGLMVGRNRDGSFNEDFSPISWGGDFTEGNSLHYTWSVFHDIEGLIGLMGGDAKFIEKLDSIFSMGPAFDKGGYRTVIHEIREMQVAGFGNYAHGNQPIQHMIYLYNYAGEPWKTQYWVREVMNRLYTPTPDGYCGDEDNGQTSAWFVWSALGFYPVCPGSGELVLGAPLFRQVSIELENGKTLVIDAPNNSDTNRYVQSVKVNGKVTTRNYITLEQLRQGGVIEFEMGDKPNKKRGIAKADAPYSFSRTIDFQKLN</sequence>
<dbReference type="GO" id="GO:0005975">
    <property type="term" value="P:carbohydrate metabolic process"/>
    <property type="evidence" value="ECO:0007669"/>
    <property type="project" value="InterPro"/>
</dbReference>
<dbReference type="PANTHER" id="PTHR12143:SF43">
    <property type="entry name" value="PUTATIVE-RELATED"/>
    <property type="match status" value="1"/>
</dbReference>
<dbReference type="NCBIfam" id="TIGR01180">
    <property type="entry name" value="aman2_put"/>
    <property type="match status" value="1"/>
</dbReference>
<dbReference type="FunFam" id="1.20.1050.60:FF:000001">
    <property type="entry name" value="Putative alpha-1,2-mannosidase"/>
    <property type="match status" value="1"/>
</dbReference>
<protein>
    <submittedName>
        <fullName evidence="4">Glycoside hydrolase family 92 protein</fullName>
    </submittedName>
</protein>
<dbReference type="EMBL" id="JAAGNX010000001">
    <property type="protein sequence ID" value="NDV61571.1"/>
    <property type="molecule type" value="Genomic_DNA"/>
</dbReference>
<dbReference type="RefSeq" id="WP_163962629.1">
    <property type="nucleotide sequence ID" value="NZ_JAAGNX010000001.1"/>
</dbReference>
<dbReference type="InterPro" id="IPR050883">
    <property type="entry name" value="PNGase"/>
</dbReference>
<dbReference type="Proteomes" id="UP000478417">
    <property type="component" value="Unassembled WGS sequence"/>
</dbReference>
<evidence type="ECO:0000259" key="2">
    <source>
        <dbReference type="Pfam" id="PF07971"/>
    </source>
</evidence>
<dbReference type="Pfam" id="PF07971">
    <property type="entry name" value="Glyco_hydro_92"/>
    <property type="match status" value="1"/>
</dbReference>